<evidence type="ECO:0000313" key="2">
    <source>
        <dbReference type="EMBL" id="MBD8018355.1"/>
    </source>
</evidence>
<evidence type="ECO:0008006" key="4">
    <source>
        <dbReference type="Google" id="ProtNLM"/>
    </source>
</evidence>
<proteinExistence type="predicted"/>
<evidence type="ECO:0000256" key="1">
    <source>
        <dbReference type="SAM" id="Phobius"/>
    </source>
</evidence>
<accession>A0ABR8WMP5</accession>
<keyword evidence="1" id="KW-1133">Transmembrane helix</keyword>
<evidence type="ECO:0000313" key="3">
    <source>
        <dbReference type="Proteomes" id="UP000626242"/>
    </source>
</evidence>
<dbReference type="Proteomes" id="UP000626242">
    <property type="component" value="Unassembled WGS sequence"/>
</dbReference>
<feature type="transmembrane region" description="Helical" evidence="1">
    <location>
        <begin position="85"/>
        <end position="103"/>
    </location>
</feature>
<feature type="transmembrane region" description="Helical" evidence="1">
    <location>
        <begin position="40"/>
        <end position="58"/>
    </location>
</feature>
<feature type="transmembrane region" description="Helical" evidence="1">
    <location>
        <begin position="12"/>
        <end position="31"/>
    </location>
</feature>
<keyword evidence="3" id="KW-1185">Reference proteome</keyword>
<keyword evidence="1" id="KW-0472">Membrane</keyword>
<gene>
    <name evidence="2" type="ORF">H9628_07710</name>
</gene>
<protein>
    <recommendedName>
        <fullName evidence="4">DUF2231 domain-containing protein</fullName>
    </recommendedName>
</protein>
<name>A0ABR8WMP5_9FLAO</name>
<dbReference type="RefSeq" id="WP_251833545.1">
    <property type="nucleotide sequence ID" value="NZ_JACSPS010000002.1"/>
</dbReference>
<reference evidence="2 3" key="1">
    <citation type="submission" date="2020-08" db="EMBL/GenBank/DDBJ databases">
        <title>A Genomic Blueprint of the Chicken Gut Microbiome.</title>
        <authorList>
            <person name="Gilroy R."/>
            <person name="Ravi A."/>
            <person name="Getino M."/>
            <person name="Pursley I."/>
            <person name="Horton D.L."/>
            <person name="Alikhan N.-F."/>
            <person name="Baker D."/>
            <person name="Gharbi K."/>
            <person name="Hall N."/>
            <person name="Watson M."/>
            <person name="Adriaenssens E.M."/>
            <person name="Foster-Nyarko E."/>
            <person name="Jarju S."/>
            <person name="Secka A."/>
            <person name="Antonio M."/>
            <person name="Oren A."/>
            <person name="Chaudhuri R."/>
            <person name="La Ragione R.M."/>
            <person name="Hildebrand F."/>
            <person name="Pallen M.J."/>
        </authorList>
    </citation>
    <scope>NUCLEOTIDE SEQUENCE [LARGE SCALE GENOMIC DNA]</scope>
    <source>
        <strain evidence="2 3">Sa1CVA4</strain>
    </source>
</reference>
<dbReference type="EMBL" id="JACSPS010000002">
    <property type="protein sequence ID" value="MBD8018355.1"/>
    <property type="molecule type" value="Genomic_DNA"/>
</dbReference>
<comment type="caution">
    <text evidence="2">The sequence shown here is derived from an EMBL/GenBank/DDBJ whole genome shotgun (WGS) entry which is preliminary data.</text>
</comment>
<feature type="transmembrane region" description="Helical" evidence="1">
    <location>
        <begin position="110"/>
        <end position="129"/>
    </location>
</feature>
<organism evidence="2 3">
    <name type="scientific">Kaistella pullorum</name>
    <dbReference type="NCBI Taxonomy" id="2763074"/>
    <lineage>
        <taxon>Bacteria</taxon>
        <taxon>Pseudomonadati</taxon>
        <taxon>Bacteroidota</taxon>
        <taxon>Flavobacteriia</taxon>
        <taxon>Flavobacteriales</taxon>
        <taxon>Weeksellaceae</taxon>
        <taxon>Chryseobacterium group</taxon>
        <taxon>Kaistella</taxon>
    </lineage>
</organism>
<keyword evidence="1" id="KW-0812">Transmembrane</keyword>
<sequence>MNNTHLHLVVNHLPIIFPVVGLIILIIGIFTKTEISKRNAYITFIIGAIASIAAMATGEGAEHGVENLPGVEENLIETHEEAAELFAGLSYILGGVSTVALFASFRSYTFSKIMPFIVGLFALATLFFAQKAGTTGGEIRHTEIRSGAAAQNGNASKDGGDND</sequence>